<evidence type="ECO:0000313" key="1">
    <source>
        <dbReference type="EMBL" id="KAI5675061.1"/>
    </source>
</evidence>
<protein>
    <submittedName>
        <fullName evidence="1">Uncharacterized protein</fullName>
    </submittedName>
</protein>
<comment type="caution">
    <text evidence="1">The sequence shown here is derived from an EMBL/GenBank/DDBJ whole genome shotgun (WGS) entry which is preliminary data.</text>
</comment>
<evidence type="ECO:0000313" key="2">
    <source>
        <dbReference type="Proteomes" id="UP001060085"/>
    </source>
</evidence>
<sequence>MGFDIECIIDIHTYPGEYFCPVCRTLVYPNEALQSQCTHLYCKPCLAHVANNTRACPYDGYLVTEADSKPLLESDKALAENIGKVKVRCLYHRSGCTWEGALSECTSHCSGCAFGTSPVICNRCGIQIVHRQVHDHAQSCPGVYQVQQAAEATQNTTSSAPSIATTGVSQNQAAIQSGASSSQVQNSQNAPSLPGQDSNQQTNASSQAPAAVPAMPTPDQWYQQQYQHYYQQYAGYDLYQQAYQQYYPYQQSAVHQMQQQPAAHGGQPQLQVFSQAPVQAQMQPQSQPQVQPLTNPQSQQQQLVQSQAQAVQTQTGQTQAQVQQGQSQQTVHVQSLNSQTQNQPQVTPQQQVHHAMQPHAQIPPQSSLPHGFPAPQSQAHLMQPQPHVQVPQHQQHLQPRQVQHQPHLLPQTQLQSQPHSQLQQPAHLQHNAPHPPVRPSQPNQPTGQTAAVTGHQSYPQPQPLQQTQMVVPQHPVHAHPTSGTLAPGQLHGQVPQQSAVVVPPSHGPTPPQQAPFPSQGQVPSMSTGQQQQFHPQAPQANQLVQQRPIVHSTQQLVPQHYVQQQPLHGLVPGQLHPQGHQMQQSAQSQLRPQVPPPMMQANPQSYPHLQQNVATLPGLQPQQTHNYGGRPVIPIHGAPGQPRPHYPQTSGGYGSVPHARPAQLASNQPSMAQSYAHTVNNQLQTPLDLQFVQSGVLQKQGEHSSIKTPVGQEAGLPSQSAVEKVLNTRTDPDRVKAIKSEPGMSYEQELSGVANDQNRQTEPANMGTGSELHGGKDLPGGPSTELIRVKEEPATYPLEPSANGKSVHPVNQSDRNGDTHDEESESQKSQKALFHKSGNESLQANRAVSPLSGSKSDNFQNVNSEGSHQTSVSARDQLQLYNHEQHMHHYGPSINQQRSAGPQISQSVPSRSEVPLRPPAQVRPQGQGLLPQPRNPMNPNDQLQAPSFGGGPGYFGAPHGPPFTAVDQRDGIMGRAPQHGSEGQFGVPHFTGPVEAEMIQSQKLNRFDGGQPNLPGSFGRDPSGPSLSGEPSSFRMDGGAGLGSSVRSQDEKFKTLPTDHLKPFPKDSHWPLDQDAGPRALDRPPHGLNYESGLKLGAVSGGPPPRVMHPFHPPGDLRFSDARERGNRELDRTHPNLAGPGRDYLGRPPHGFGGSSSGPHGRDDIDGREVRSFGEGSRSYNMHSDPHGNSFYENRFPPLPGFQRRGELDGLEHIPPGPPHNHLRRGDPFDPDVPPSHFRRGELAHGNSPSHLRFGEPTSFGPFPGHARGGELPGPGNLPHNARFGEPFLGNKTSRPRLGEPGFRSSFSQGFPNDGPYAGGMDPFDKSRKRKPVSMGWCRLCKVDCETVEGLDMHSQSREHQKMAMDIVRSIKQQNRKKMRVPSDRAVREETNKARNTGVEGRGNKP</sequence>
<gene>
    <name evidence="1" type="ORF">M9H77_06011</name>
</gene>
<dbReference type="Proteomes" id="UP001060085">
    <property type="component" value="Linkage Group LG02"/>
</dbReference>
<accession>A0ACC0BQV9</accession>
<reference evidence="2" key="1">
    <citation type="journal article" date="2023" name="Nat. Plants">
        <title>Single-cell RNA sequencing provides a high-resolution roadmap for understanding the multicellular compartmentation of specialized metabolism.</title>
        <authorList>
            <person name="Sun S."/>
            <person name="Shen X."/>
            <person name="Li Y."/>
            <person name="Li Y."/>
            <person name="Wang S."/>
            <person name="Li R."/>
            <person name="Zhang H."/>
            <person name="Shen G."/>
            <person name="Guo B."/>
            <person name="Wei J."/>
            <person name="Xu J."/>
            <person name="St-Pierre B."/>
            <person name="Chen S."/>
            <person name="Sun C."/>
        </authorList>
    </citation>
    <scope>NUCLEOTIDE SEQUENCE [LARGE SCALE GENOMIC DNA]</scope>
</reference>
<keyword evidence="2" id="KW-1185">Reference proteome</keyword>
<proteinExistence type="predicted"/>
<dbReference type="EMBL" id="CM044702">
    <property type="protein sequence ID" value="KAI5675061.1"/>
    <property type="molecule type" value="Genomic_DNA"/>
</dbReference>
<organism evidence="1 2">
    <name type="scientific">Catharanthus roseus</name>
    <name type="common">Madagascar periwinkle</name>
    <name type="synonym">Vinca rosea</name>
    <dbReference type="NCBI Taxonomy" id="4058"/>
    <lineage>
        <taxon>Eukaryota</taxon>
        <taxon>Viridiplantae</taxon>
        <taxon>Streptophyta</taxon>
        <taxon>Embryophyta</taxon>
        <taxon>Tracheophyta</taxon>
        <taxon>Spermatophyta</taxon>
        <taxon>Magnoliopsida</taxon>
        <taxon>eudicotyledons</taxon>
        <taxon>Gunneridae</taxon>
        <taxon>Pentapetalae</taxon>
        <taxon>asterids</taxon>
        <taxon>lamiids</taxon>
        <taxon>Gentianales</taxon>
        <taxon>Apocynaceae</taxon>
        <taxon>Rauvolfioideae</taxon>
        <taxon>Vinceae</taxon>
        <taxon>Catharanthinae</taxon>
        <taxon>Catharanthus</taxon>
    </lineage>
</organism>
<name>A0ACC0BQV9_CATRO</name>